<dbReference type="InterPro" id="IPR025580">
    <property type="entry name" value="Gp46"/>
</dbReference>
<sequence>MNLEKLKKMLADGVITSEEYKELLEKFGLEDNEQEADPLDGLDDKTKAYVQKLLQSEKDREANRVGNAKKAEYDALKAEYDKLKNDKLSEDEKRKLEDEEKRRALEKKEREFALMQCKYVATQELKSKGLDNSDDIVQLVLGSDEEETKKRVGAFSLLIEKLVKEKVEERFKESGRDIHKGSGSGEDYNPWKKESFNMTKQFEIEAADPERAKVLRAAANA</sequence>
<reference evidence="3 4" key="1">
    <citation type="submission" date="2010-12" db="EMBL/GenBank/DDBJ databases">
        <authorList>
            <person name="Muzny D."/>
            <person name="Qin X."/>
            <person name="Deng J."/>
            <person name="Jiang H."/>
            <person name="Liu Y."/>
            <person name="Qu J."/>
            <person name="Song X.-Z."/>
            <person name="Zhang L."/>
            <person name="Thornton R."/>
            <person name="Coyle M."/>
            <person name="Francisco L."/>
            <person name="Jackson L."/>
            <person name="Javaid M."/>
            <person name="Korchina V."/>
            <person name="Kovar C."/>
            <person name="Mata R."/>
            <person name="Mathew T."/>
            <person name="Ngo R."/>
            <person name="Nguyen L."/>
            <person name="Nguyen N."/>
            <person name="Okwuonu G."/>
            <person name="Ongeri F."/>
            <person name="Pham C."/>
            <person name="Simmons D."/>
            <person name="Wilczek-Boney K."/>
            <person name="Hale W."/>
            <person name="Jakkamsetti A."/>
            <person name="Pham P."/>
            <person name="Ruth R."/>
            <person name="San Lucas F."/>
            <person name="Warren J."/>
            <person name="Zhang J."/>
            <person name="Zhao Z."/>
            <person name="Zhou C."/>
            <person name="Zhu D."/>
            <person name="Lee S."/>
            <person name="Bess C."/>
            <person name="Blankenburg K."/>
            <person name="Forbes L."/>
            <person name="Fu Q."/>
            <person name="Gubbala S."/>
            <person name="Hirani K."/>
            <person name="Jayaseelan J.C."/>
            <person name="Lara F."/>
            <person name="Munidasa M."/>
            <person name="Palculict T."/>
            <person name="Patil S."/>
            <person name="Pu L.-L."/>
            <person name="Saada N."/>
            <person name="Tang L."/>
            <person name="Weissenberger G."/>
            <person name="Zhu Y."/>
            <person name="Hemphill L."/>
            <person name="Shang Y."/>
            <person name="Youmans B."/>
            <person name="Ayvaz T."/>
            <person name="Ross M."/>
            <person name="Santibanez J."/>
            <person name="Aqrawi P."/>
            <person name="Gross S."/>
            <person name="Joshi V."/>
            <person name="Fowler G."/>
            <person name="Nazareth L."/>
            <person name="Reid J."/>
            <person name="Worley K."/>
            <person name="Petrosino J."/>
            <person name="Highlander S."/>
            <person name="Gibbs R."/>
        </authorList>
    </citation>
    <scope>NUCLEOTIDE SEQUENCE [LARGE SCALE GENOMIC DNA]</scope>
    <source>
        <strain evidence="3 4">DSM 3986</strain>
    </source>
</reference>
<keyword evidence="1" id="KW-0175">Coiled coil</keyword>
<evidence type="ECO:0000256" key="2">
    <source>
        <dbReference type="SAM" id="MobiDB-lite"/>
    </source>
</evidence>
<dbReference type="HOGENOM" id="CLU_1249335_0_0_9"/>
<evidence type="ECO:0000313" key="4">
    <source>
        <dbReference type="Proteomes" id="UP000003434"/>
    </source>
</evidence>
<dbReference type="AlphaFoldDB" id="E6LJE7"/>
<dbReference type="EMBL" id="AEPW01000001">
    <property type="protein sequence ID" value="EFU78081.1"/>
    <property type="molecule type" value="Genomic_DNA"/>
</dbReference>
<protein>
    <recommendedName>
        <fullName evidence="5">Phage minor structural protein GP20</fullName>
    </recommendedName>
</protein>
<accession>E6LJE7</accession>
<proteinExistence type="predicted"/>
<dbReference type="Pfam" id="PF14265">
    <property type="entry name" value="DUF4355"/>
    <property type="match status" value="1"/>
</dbReference>
<evidence type="ECO:0000256" key="1">
    <source>
        <dbReference type="SAM" id="Coils"/>
    </source>
</evidence>
<name>E6LJE7_9FIRM</name>
<evidence type="ECO:0000313" key="3">
    <source>
        <dbReference type="EMBL" id="EFU78081.1"/>
    </source>
</evidence>
<comment type="caution">
    <text evidence="3">The sequence shown here is derived from an EMBL/GenBank/DDBJ whole genome shotgun (WGS) entry which is preliminary data.</text>
</comment>
<gene>
    <name evidence="3" type="ORF">HMPREF0381_0082</name>
</gene>
<feature type="coiled-coil region" evidence="1">
    <location>
        <begin position="66"/>
        <end position="109"/>
    </location>
</feature>
<dbReference type="RefSeq" id="WP_008749855.1">
    <property type="nucleotide sequence ID" value="NZ_GL622296.1"/>
</dbReference>
<organism evidence="3 4">
    <name type="scientific">Lachnoanaerobaculum saburreum DSM 3986</name>
    <dbReference type="NCBI Taxonomy" id="887325"/>
    <lineage>
        <taxon>Bacteria</taxon>
        <taxon>Bacillati</taxon>
        <taxon>Bacillota</taxon>
        <taxon>Clostridia</taxon>
        <taxon>Lachnospirales</taxon>
        <taxon>Lachnospiraceae</taxon>
        <taxon>Lachnoanaerobaculum</taxon>
    </lineage>
</organism>
<feature type="region of interest" description="Disordered" evidence="2">
    <location>
        <begin position="173"/>
        <end position="192"/>
    </location>
</feature>
<dbReference type="Proteomes" id="UP000003434">
    <property type="component" value="Unassembled WGS sequence"/>
</dbReference>
<evidence type="ECO:0008006" key="5">
    <source>
        <dbReference type="Google" id="ProtNLM"/>
    </source>
</evidence>